<dbReference type="InterPro" id="IPR027417">
    <property type="entry name" value="P-loop_NTPase"/>
</dbReference>
<evidence type="ECO:0000256" key="2">
    <source>
        <dbReference type="ARBA" id="ARBA00022741"/>
    </source>
</evidence>
<dbReference type="InterPro" id="IPR005225">
    <property type="entry name" value="Small_GTP-bd"/>
</dbReference>
<dbReference type="SMART" id="SM00173">
    <property type="entry name" value="RAS"/>
    <property type="match status" value="1"/>
</dbReference>
<dbReference type="PANTHER" id="PTHR47978">
    <property type="match status" value="1"/>
</dbReference>
<dbReference type="FunFam" id="3.40.50.300:FF:001204">
    <property type="entry name" value="Small GTP-binding protein, putative"/>
    <property type="match status" value="1"/>
</dbReference>
<proteinExistence type="inferred from homology"/>
<dbReference type="SUPFAM" id="SSF52540">
    <property type="entry name" value="P-loop containing nucleoside triphosphate hydrolases"/>
    <property type="match status" value="1"/>
</dbReference>
<comment type="similarity">
    <text evidence="1">Belongs to the small GTPase superfamily. Rab family.</text>
</comment>
<dbReference type="PROSITE" id="PS51421">
    <property type="entry name" value="RAS"/>
    <property type="match status" value="1"/>
</dbReference>
<evidence type="ECO:0000256" key="1">
    <source>
        <dbReference type="ARBA" id="ARBA00006270"/>
    </source>
</evidence>
<dbReference type="SMART" id="SM00175">
    <property type="entry name" value="RAB"/>
    <property type="match status" value="1"/>
</dbReference>
<dbReference type="EMBL" id="WIXP02000015">
    <property type="protein sequence ID" value="KAF6199339.1"/>
    <property type="molecule type" value="Genomic_DNA"/>
</dbReference>
<accession>A0A6A4JB68</accession>
<gene>
    <name evidence="3" type="ORF">GE061_007365</name>
</gene>
<evidence type="ECO:0000313" key="3">
    <source>
        <dbReference type="EMBL" id="KAF6199339.1"/>
    </source>
</evidence>
<keyword evidence="4" id="KW-1185">Reference proteome</keyword>
<evidence type="ECO:0000313" key="4">
    <source>
        <dbReference type="Proteomes" id="UP000466442"/>
    </source>
</evidence>
<dbReference type="Proteomes" id="UP000466442">
    <property type="component" value="Unassembled WGS sequence"/>
</dbReference>
<dbReference type="PROSITE" id="PS51419">
    <property type="entry name" value="RAB"/>
    <property type="match status" value="1"/>
</dbReference>
<dbReference type="GO" id="GO:0003924">
    <property type="term" value="F:GTPase activity"/>
    <property type="evidence" value="ECO:0007669"/>
    <property type="project" value="InterPro"/>
</dbReference>
<dbReference type="SMART" id="SM00174">
    <property type="entry name" value="RHO"/>
    <property type="match status" value="1"/>
</dbReference>
<dbReference type="InterPro" id="IPR001806">
    <property type="entry name" value="Small_GTPase"/>
</dbReference>
<reference evidence="3" key="1">
    <citation type="journal article" date="2021" name="Mol. Ecol. Resour.">
        <title>Apolygus lucorum genome provides insights into omnivorousness and mesophyll feeding.</title>
        <authorList>
            <person name="Liu Y."/>
            <person name="Liu H."/>
            <person name="Wang H."/>
            <person name="Huang T."/>
            <person name="Liu B."/>
            <person name="Yang B."/>
            <person name="Yin L."/>
            <person name="Li B."/>
            <person name="Zhang Y."/>
            <person name="Zhang S."/>
            <person name="Jiang F."/>
            <person name="Zhang X."/>
            <person name="Ren Y."/>
            <person name="Wang B."/>
            <person name="Wang S."/>
            <person name="Lu Y."/>
            <person name="Wu K."/>
            <person name="Fan W."/>
            <person name="Wang G."/>
        </authorList>
    </citation>
    <scope>NUCLEOTIDE SEQUENCE</scope>
    <source>
        <strain evidence="3">12Hb</strain>
    </source>
</reference>
<dbReference type="PRINTS" id="PR00449">
    <property type="entry name" value="RASTRNSFRMNG"/>
</dbReference>
<dbReference type="GO" id="GO:0005525">
    <property type="term" value="F:GTP binding"/>
    <property type="evidence" value="ECO:0007669"/>
    <property type="project" value="InterPro"/>
</dbReference>
<protein>
    <submittedName>
        <fullName evidence="3">Uncharacterized protein</fullName>
    </submittedName>
</protein>
<organism evidence="3 4">
    <name type="scientific">Apolygus lucorum</name>
    <name type="common">Small green plant bug</name>
    <name type="synonym">Lygocoris lucorum</name>
    <dbReference type="NCBI Taxonomy" id="248454"/>
    <lineage>
        <taxon>Eukaryota</taxon>
        <taxon>Metazoa</taxon>
        <taxon>Ecdysozoa</taxon>
        <taxon>Arthropoda</taxon>
        <taxon>Hexapoda</taxon>
        <taxon>Insecta</taxon>
        <taxon>Pterygota</taxon>
        <taxon>Neoptera</taxon>
        <taxon>Paraneoptera</taxon>
        <taxon>Hemiptera</taxon>
        <taxon>Heteroptera</taxon>
        <taxon>Panheteroptera</taxon>
        <taxon>Cimicomorpha</taxon>
        <taxon>Miridae</taxon>
        <taxon>Mirini</taxon>
        <taxon>Apolygus</taxon>
    </lineage>
</organism>
<sequence length="204" mass="22990">MNRNGANPNNVKVVIIGNSDVGKTALMERFMYDKFTSRRGETIGAAYAVKKITRGRQTLVLSIWDTAGTERYRAMMKQYYRNAKAAIVCYDITNNVSLEVLKSWVTELRNNEQDCRIYICGTKKDLVDDGKAKCDVDRDKIKFYAECISSPSIETSSKTGENVDKLFTMIADDLWHEALSSKVSNRPTPIDLCDSAPKRSCCSK</sequence>
<name>A0A6A4JB68_APOLU</name>
<dbReference type="Gene3D" id="3.40.50.300">
    <property type="entry name" value="P-loop containing nucleotide triphosphate hydrolases"/>
    <property type="match status" value="1"/>
</dbReference>
<comment type="caution">
    <text evidence="3">The sequence shown here is derived from an EMBL/GenBank/DDBJ whole genome shotgun (WGS) entry which is preliminary data.</text>
</comment>
<dbReference type="OrthoDB" id="25896at2759"/>
<dbReference type="AlphaFoldDB" id="A0A6A4JB68"/>
<dbReference type="NCBIfam" id="TIGR00231">
    <property type="entry name" value="small_GTP"/>
    <property type="match status" value="1"/>
</dbReference>
<dbReference type="CDD" id="cd00154">
    <property type="entry name" value="Rab"/>
    <property type="match status" value="1"/>
</dbReference>
<keyword evidence="2" id="KW-0547">Nucleotide-binding</keyword>
<dbReference type="Pfam" id="PF00071">
    <property type="entry name" value="Ras"/>
    <property type="match status" value="1"/>
</dbReference>